<dbReference type="PANTHER" id="PTHR34487">
    <property type="entry name" value="ACYL-ACP THIOESTERASE"/>
    <property type="match status" value="1"/>
</dbReference>
<gene>
    <name evidence="1" type="primary">Hypp6394</name>
    <name evidence="1" type="ORF">BLAG_LOCUS5203</name>
</gene>
<keyword evidence="2" id="KW-1185">Reference proteome</keyword>
<dbReference type="Gene3D" id="3.10.129.10">
    <property type="entry name" value="Hotdog Thioesterase"/>
    <property type="match status" value="3"/>
</dbReference>
<name>A0A8J9YU03_BRALA</name>
<proteinExistence type="predicted"/>
<dbReference type="AlphaFoldDB" id="A0A8J9YU03"/>
<dbReference type="PANTHER" id="PTHR34487:SF1">
    <property type="entry name" value="ACYL-ACP THIOESTERASE"/>
    <property type="match status" value="1"/>
</dbReference>
<dbReference type="SUPFAM" id="SSF54637">
    <property type="entry name" value="Thioesterase/thiol ester dehydrase-isomerase"/>
    <property type="match status" value="4"/>
</dbReference>
<dbReference type="OrthoDB" id="5975054at2759"/>
<dbReference type="Proteomes" id="UP000838412">
    <property type="component" value="Chromosome 12"/>
</dbReference>
<sequence length="608" mass="69257">MANSGVKMKTRLSEDGTKLVATYELHPFDFDRSGRLQVWTFLRMLEFARIAAIGPLIKQHTGTQSDGSTAFVRYQEVDFAPRYYTVVKPNTLLLMSVGISYVGRSSLFYDYDIRSDASETSISHSTTQMVRVNRKTRRPITWPDTLIDKMSKEGQDRPVVPDPFKARPDPVFACKFIVNNSDIDVRQHTNQSVYLRFGLDAAATGSRKNISVLKNIVFWPIRKVSLLYQKEALVGDELTVEVWQDQGRVQGWTFLRMLEFARAAAIGPLIKERVGTQNKGSTFSTAFVRYQEVDFSPRYYTVVKPNTFVILSVGLGYVGRSSLFFYYDIRSNASDDVIGHSLTQIVRVHKKTRHLKLWILARMLVLRPQEVLILLGAKAQLRNPGRLKAIAELLKTCNVFLRYREFRIQPEFYTKLRPGADTTVTVTLWISHVGKTSWLLEGDMRLASTGEVLCHCLGQAVLMSMAIRKPTGIPEFIREAFPPKNPLPRLHVPMPLNPGRIYRHDLVALPSDSDINEHTNFSTYIRFCADATAALVREGAFPFLKEEMKVKKISLLFQKETREGENVTVESAKDLGRSHSLDFQVKRGNDDIVKCCFEFFDDDIKSKL</sequence>
<evidence type="ECO:0000313" key="1">
    <source>
        <dbReference type="EMBL" id="CAH1241702.1"/>
    </source>
</evidence>
<accession>A0A8J9YU03</accession>
<dbReference type="InterPro" id="IPR029069">
    <property type="entry name" value="HotDog_dom_sf"/>
</dbReference>
<reference evidence="1" key="1">
    <citation type="submission" date="2022-01" db="EMBL/GenBank/DDBJ databases">
        <authorList>
            <person name="Braso-Vives M."/>
        </authorList>
    </citation>
    <scope>NUCLEOTIDE SEQUENCE</scope>
</reference>
<dbReference type="EMBL" id="OV696697">
    <property type="protein sequence ID" value="CAH1241702.1"/>
    <property type="molecule type" value="Genomic_DNA"/>
</dbReference>
<protein>
    <submittedName>
        <fullName evidence="1">Hypp6394 protein</fullName>
    </submittedName>
</protein>
<evidence type="ECO:0000313" key="2">
    <source>
        <dbReference type="Proteomes" id="UP000838412"/>
    </source>
</evidence>
<organism evidence="1 2">
    <name type="scientific">Branchiostoma lanceolatum</name>
    <name type="common">Common lancelet</name>
    <name type="synonym">Amphioxus lanceolatum</name>
    <dbReference type="NCBI Taxonomy" id="7740"/>
    <lineage>
        <taxon>Eukaryota</taxon>
        <taxon>Metazoa</taxon>
        <taxon>Chordata</taxon>
        <taxon>Cephalochordata</taxon>
        <taxon>Leptocardii</taxon>
        <taxon>Amphioxiformes</taxon>
        <taxon>Branchiostomatidae</taxon>
        <taxon>Branchiostoma</taxon>
    </lineage>
</organism>